<evidence type="ECO:0000256" key="2">
    <source>
        <dbReference type="ARBA" id="ARBA00005677"/>
    </source>
</evidence>
<dbReference type="AlphaFoldDB" id="A0A0D2A7Q7"/>
<dbReference type="EMBL" id="KN847547">
    <property type="protein sequence ID" value="KIW02803.1"/>
    <property type="molecule type" value="Genomic_DNA"/>
</dbReference>
<evidence type="ECO:0000313" key="9">
    <source>
        <dbReference type="Proteomes" id="UP000053259"/>
    </source>
</evidence>
<evidence type="ECO:0000313" key="8">
    <source>
        <dbReference type="EMBL" id="KIW02803.1"/>
    </source>
</evidence>
<dbReference type="Proteomes" id="UP000053259">
    <property type="component" value="Unassembled WGS sequence"/>
</dbReference>
<dbReference type="RefSeq" id="XP_016212672.1">
    <property type="nucleotide sequence ID" value="XM_016359423.1"/>
</dbReference>
<proteinExistence type="inferred from homology"/>
<dbReference type="VEuPathDB" id="FungiDB:PV09_05864"/>
<evidence type="ECO:0000256" key="1">
    <source>
        <dbReference type="ARBA" id="ARBA00004173"/>
    </source>
</evidence>
<reference evidence="8 9" key="1">
    <citation type="submission" date="2015-01" db="EMBL/GenBank/DDBJ databases">
        <title>The Genome Sequence of Ochroconis gallopava CBS43764.</title>
        <authorList>
            <consortium name="The Broad Institute Genomics Platform"/>
            <person name="Cuomo C."/>
            <person name="de Hoog S."/>
            <person name="Gorbushina A."/>
            <person name="Stielow B."/>
            <person name="Teixiera M."/>
            <person name="Abouelleil A."/>
            <person name="Chapman S.B."/>
            <person name="Priest M."/>
            <person name="Young S.K."/>
            <person name="Wortman J."/>
            <person name="Nusbaum C."/>
            <person name="Birren B."/>
        </authorList>
    </citation>
    <scope>NUCLEOTIDE SEQUENCE [LARGE SCALE GENOMIC DNA]</scope>
    <source>
        <strain evidence="8 9">CBS 43764</strain>
    </source>
</reference>
<keyword evidence="3" id="KW-0689">Ribosomal protein</keyword>
<dbReference type="InParanoid" id="A0A0D2A7Q7"/>
<keyword evidence="4" id="KW-0496">Mitochondrion</keyword>
<keyword evidence="9" id="KW-1185">Reference proteome</keyword>
<evidence type="ECO:0000256" key="6">
    <source>
        <dbReference type="ARBA" id="ARBA00035191"/>
    </source>
</evidence>
<feature type="region of interest" description="Disordered" evidence="7">
    <location>
        <begin position="35"/>
        <end position="121"/>
    </location>
</feature>
<dbReference type="GeneID" id="27313837"/>
<dbReference type="GO" id="GO:0006412">
    <property type="term" value="P:translation"/>
    <property type="evidence" value="ECO:0007669"/>
    <property type="project" value="InterPro"/>
</dbReference>
<dbReference type="GO" id="GO:0005762">
    <property type="term" value="C:mitochondrial large ribosomal subunit"/>
    <property type="evidence" value="ECO:0007669"/>
    <property type="project" value="TreeGrafter"/>
</dbReference>
<dbReference type="STRING" id="253628.A0A0D2A7Q7"/>
<comment type="subcellular location">
    <subcellularLocation>
        <location evidence="1">Mitochondrion</location>
    </subcellularLocation>
</comment>
<evidence type="ECO:0000256" key="3">
    <source>
        <dbReference type="ARBA" id="ARBA00022980"/>
    </source>
</evidence>
<evidence type="ECO:0000256" key="7">
    <source>
        <dbReference type="SAM" id="MobiDB-lite"/>
    </source>
</evidence>
<dbReference type="GO" id="GO:0003735">
    <property type="term" value="F:structural constituent of ribosome"/>
    <property type="evidence" value="ECO:0007669"/>
    <property type="project" value="InterPro"/>
</dbReference>
<protein>
    <recommendedName>
        <fullName evidence="6">Large ribosomal subunit protein mL49</fullName>
    </recommendedName>
</protein>
<dbReference type="InterPro" id="IPR007740">
    <property type="entry name" value="Ribosomal_mL49"/>
</dbReference>
<sequence>MLLRTSSRGLYRAIFSSSPAPVRRALFTTTPPRRIVPIHNTNEPASRLSDNIAVDDLGNDLPSSRSVSKNEIPSDSMRSQRSQTASGSTEMAPSSSPLLPYHVSRTPSNNLPVYHDTRNGNTRKETIIRKISGDARPLRDAIRELLGVEAEKVWIGKVTGHVYVKGHHKAKIERFLAEKGF</sequence>
<dbReference type="Pfam" id="PF05046">
    <property type="entry name" value="Img2"/>
    <property type="match status" value="1"/>
</dbReference>
<feature type="compositionally biased region" description="Polar residues" evidence="7">
    <location>
        <begin position="61"/>
        <end position="97"/>
    </location>
</feature>
<evidence type="ECO:0000256" key="5">
    <source>
        <dbReference type="ARBA" id="ARBA00023274"/>
    </source>
</evidence>
<dbReference type="PANTHER" id="PTHR13477">
    <property type="entry name" value="MITOCHONDRIAL 39S RIBOSOMAL PROTEIN L49"/>
    <property type="match status" value="1"/>
</dbReference>
<gene>
    <name evidence="8" type="ORF">PV09_05864</name>
</gene>
<dbReference type="OrthoDB" id="19439at2759"/>
<name>A0A0D2A7Q7_9PEZI</name>
<dbReference type="PANTHER" id="PTHR13477:SF0">
    <property type="entry name" value="LARGE RIBOSOMAL SUBUNIT PROTEIN ML49"/>
    <property type="match status" value="1"/>
</dbReference>
<comment type="similarity">
    <text evidence="2">Belongs to the mitochondrion-specific ribosomal protein mL49 family.</text>
</comment>
<dbReference type="HOGENOM" id="CLU_1490121_0_0_1"/>
<organism evidence="8 9">
    <name type="scientific">Verruconis gallopava</name>
    <dbReference type="NCBI Taxonomy" id="253628"/>
    <lineage>
        <taxon>Eukaryota</taxon>
        <taxon>Fungi</taxon>
        <taxon>Dikarya</taxon>
        <taxon>Ascomycota</taxon>
        <taxon>Pezizomycotina</taxon>
        <taxon>Dothideomycetes</taxon>
        <taxon>Pleosporomycetidae</taxon>
        <taxon>Venturiales</taxon>
        <taxon>Sympoventuriaceae</taxon>
        <taxon>Verruconis</taxon>
    </lineage>
</organism>
<evidence type="ECO:0000256" key="4">
    <source>
        <dbReference type="ARBA" id="ARBA00023128"/>
    </source>
</evidence>
<keyword evidence="5" id="KW-0687">Ribonucleoprotein</keyword>
<dbReference type="Gene3D" id="3.30.780.10">
    <property type="entry name" value="SUI1-like domain"/>
    <property type="match status" value="1"/>
</dbReference>
<accession>A0A0D2A7Q7</accession>